<keyword evidence="4 8" id="KW-0479">Metal-binding</keyword>
<feature type="binding site" evidence="8">
    <location>
        <position position="100"/>
    </location>
    <ligand>
        <name>Zn(2+)</name>
        <dbReference type="ChEBI" id="CHEBI:29105"/>
    </ligand>
</feature>
<dbReference type="GO" id="GO:0004476">
    <property type="term" value="F:mannose-6-phosphate isomerase activity"/>
    <property type="evidence" value="ECO:0007669"/>
    <property type="project" value="UniProtKB-EC"/>
</dbReference>
<dbReference type="InterPro" id="IPR016305">
    <property type="entry name" value="Mannose-6-P_Isomerase"/>
</dbReference>
<evidence type="ECO:0000313" key="10">
    <source>
        <dbReference type="EMBL" id="MBA2896017.1"/>
    </source>
</evidence>
<evidence type="ECO:0000256" key="6">
    <source>
        <dbReference type="ARBA" id="ARBA00023235"/>
    </source>
</evidence>
<dbReference type="Proteomes" id="UP000530928">
    <property type="component" value="Unassembled WGS sequence"/>
</dbReference>
<evidence type="ECO:0000256" key="2">
    <source>
        <dbReference type="ARBA" id="ARBA00010772"/>
    </source>
</evidence>
<feature type="binding site" evidence="8">
    <location>
        <position position="98"/>
    </location>
    <ligand>
        <name>Zn(2+)</name>
        <dbReference type="ChEBI" id="CHEBI:29105"/>
    </ligand>
</feature>
<evidence type="ECO:0000256" key="1">
    <source>
        <dbReference type="ARBA" id="ARBA00000757"/>
    </source>
</evidence>
<sequence>MIDRLSNQIKDYAWGSTSAIATLMGRPVPSPGPEAEMWLGAHPSGPSMLKRRGASLSLQQVVAADPEAELGAATVERFGPRLPYLMKLIAVGAPLSLQVHPSAERARGGHEQGTYVDPFAKPELVCALTPFTALAGFRHPREAAELVGALGVAALEPVVARLKAGETLRALRLLLEWPHEERAGLVEAIAARGDAMVGLLARLYPRDPAVLAPLLMRRHELRPGEALFLGAGVLHAYIEGFGVEIMSASDNVLRAGLTPKPIDVEELLAVTEPTTQPLGVEPSHHLYRVPTPEFALGRAVNPRLRLDGGLPRILLCTEGEVLAGRQRLAAGESAFVSASAGDVEVHGRGTIFWAQPNLV</sequence>
<evidence type="ECO:0000256" key="4">
    <source>
        <dbReference type="ARBA" id="ARBA00022723"/>
    </source>
</evidence>
<gene>
    <name evidence="10" type="ORF">HNR30_007408</name>
</gene>
<dbReference type="InterPro" id="IPR011051">
    <property type="entry name" value="RmlC_Cupin_sf"/>
</dbReference>
<dbReference type="GO" id="GO:0005829">
    <property type="term" value="C:cytosol"/>
    <property type="evidence" value="ECO:0007669"/>
    <property type="project" value="TreeGrafter"/>
</dbReference>
<dbReference type="InterPro" id="IPR001250">
    <property type="entry name" value="Man6P_Isoase-1"/>
</dbReference>
<dbReference type="RefSeq" id="WP_181614761.1">
    <property type="nucleotide sequence ID" value="NZ_BAABAM010000007.1"/>
</dbReference>
<dbReference type="EC" id="5.3.1.8" evidence="3"/>
<dbReference type="Pfam" id="PF20511">
    <property type="entry name" value="PMI_typeI_cat"/>
    <property type="match status" value="1"/>
</dbReference>
<name>A0A7W0HUI5_9ACTN</name>
<evidence type="ECO:0000256" key="8">
    <source>
        <dbReference type="PIRSR" id="PIRSR001480-2"/>
    </source>
</evidence>
<dbReference type="EMBL" id="JACDUR010000008">
    <property type="protein sequence ID" value="MBA2896017.1"/>
    <property type="molecule type" value="Genomic_DNA"/>
</dbReference>
<dbReference type="Gene3D" id="2.60.120.10">
    <property type="entry name" value="Jelly Rolls"/>
    <property type="match status" value="2"/>
</dbReference>
<dbReference type="GO" id="GO:0005975">
    <property type="term" value="P:carbohydrate metabolic process"/>
    <property type="evidence" value="ECO:0007669"/>
    <property type="project" value="InterPro"/>
</dbReference>
<dbReference type="GO" id="GO:0009298">
    <property type="term" value="P:GDP-mannose biosynthetic process"/>
    <property type="evidence" value="ECO:0007669"/>
    <property type="project" value="InterPro"/>
</dbReference>
<evidence type="ECO:0000259" key="9">
    <source>
        <dbReference type="Pfam" id="PF20511"/>
    </source>
</evidence>
<keyword evidence="11" id="KW-1185">Reference proteome</keyword>
<protein>
    <recommendedName>
        <fullName evidence="3">mannose-6-phosphate isomerase</fullName>
        <ecNumber evidence="3">5.3.1.8</ecNumber>
    </recommendedName>
</protein>
<organism evidence="10 11">
    <name type="scientific">Nonomuraea soli</name>
    <dbReference type="NCBI Taxonomy" id="1032476"/>
    <lineage>
        <taxon>Bacteria</taxon>
        <taxon>Bacillati</taxon>
        <taxon>Actinomycetota</taxon>
        <taxon>Actinomycetes</taxon>
        <taxon>Streptosporangiales</taxon>
        <taxon>Streptosporangiaceae</taxon>
        <taxon>Nonomuraea</taxon>
    </lineage>
</organism>
<evidence type="ECO:0000256" key="3">
    <source>
        <dbReference type="ARBA" id="ARBA00011956"/>
    </source>
</evidence>
<comment type="similarity">
    <text evidence="2">Belongs to the mannose-6-phosphate isomerase type 1 family.</text>
</comment>
<dbReference type="InterPro" id="IPR014710">
    <property type="entry name" value="RmlC-like_jellyroll"/>
</dbReference>
<dbReference type="NCBIfam" id="TIGR00218">
    <property type="entry name" value="manA"/>
    <property type="match status" value="1"/>
</dbReference>
<accession>A0A7W0HUI5</accession>
<comment type="caution">
    <text evidence="10">The sequence shown here is derived from an EMBL/GenBank/DDBJ whole genome shotgun (WGS) entry which is preliminary data.</text>
</comment>
<dbReference type="PRINTS" id="PR00714">
    <property type="entry name" value="MAN6PISMRASE"/>
</dbReference>
<dbReference type="GO" id="GO:0008270">
    <property type="term" value="F:zinc ion binding"/>
    <property type="evidence" value="ECO:0007669"/>
    <property type="project" value="InterPro"/>
</dbReference>
<dbReference type="SUPFAM" id="SSF51182">
    <property type="entry name" value="RmlC-like cupins"/>
    <property type="match status" value="1"/>
</dbReference>
<dbReference type="Gene3D" id="1.10.441.10">
    <property type="entry name" value="Phosphomannose Isomerase, domain 2"/>
    <property type="match status" value="1"/>
</dbReference>
<keyword evidence="5 8" id="KW-0862">Zinc</keyword>
<dbReference type="CDD" id="cd07011">
    <property type="entry name" value="cupin_PMI_type_I_N"/>
    <property type="match status" value="1"/>
</dbReference>
<feature type="domain" description="Phosphomannose isomerase type I catalytic" evidence="9">
    <location>
        <begin position="4"/>
        <end position="138"/>
    </location>
</feature>
<evidence type="ECO:0000256" key="5">
    <source>
        <dbReference type="ARBA" id="ARBA00022833"/>
    </source>
</evidence>
<feature type="active site" evidence="7">
    <location>
        <position position="254"/>
    </location>
</feature>
<dbReference type="PANTHER" id="PTHR10309:SF0">
    <property type="entry name" value="MANNOSE-6-PHOSPHATE ISOMERASE"/>
    <property type="match status" value="1"/>
</dbReference>
<comment type="cofactor">
    <cofactor evidence="8">
        <name>Zn(2+)</name>
        <dbReference type="ChEBI" id="CHEBI:29105"/>
    </cofactor>
    <text evidence="8">Binds 1 zinc ion per subunit.</text>
</comment>
<feature type="binding site" evidence="8">
    <location>
        <position position="123"/>
    </location>
    <ligand>
        <name>Zn(2+)</name>
        <dbReference type="ChEBI" id="CHEBI:29105"/>
    </ligand>
</feature>
<proteinExistence type="inferred from homology"/>
<dbReference type="AlphaFoldDB" id="A0A7W0HUI5"/>
<dbReference type="PANTHER" id="PTHR10309">
    <property type="entry name" value="MANNOSE-6-PHOSPHATE ISOMERASE"/>
    <property type="match status" value="1"/>
</dbReference>
<dbReference type="PIRSF" id="PIRSF001480">
    <property type="entry name" value="Mannose-6-phosphate_isomerase"/>
    <property type="match status" value="1"/>
</dbReference>
<feature type="binding site" evidence="8">
    <location>
        <position position="235"/>
    </location>
    <ligand>
        <name>Zn(2+)</name>
        <dbReference type="ChEBI" id="CHEBI:29105"/>
    </ligand>
</feature>
<evidence type="ECO:0000313" key="11">
    <source>
        <dbReference type="Proteomes" id="UP000530928"/>
    </source>
</evidence>
<comment type="catalytic activity">
    <reaction evidence="1">
        <text>D-mannose 6-phosphate = D-fructose 6-phosphate</text>
        <dbReference type="Rhea" id="RHEA:12356"/>
        <dbReference type="ChEBI" id="CHEBI:58735"/>
        <dbReference type="ChEBI" id="CHEBI:61527"/>
        <dbReference type="EC" id="5.3.1.8"/>
    </reaction>
</comment>
<reference evidence="10 11" key="1">
    <citation type="submission" date="2020-07" db="EMBL/GenBank/DDBJ databases">
        <title>Genomic Encyclopedia of Type Strains, Phase IV (KMG-IV): sequencing the most valuable type-strain genomes for metagenomic binning, comparative biology and taxonomic classification.</title>
        <authorList>
            <person name="Goeker M."/>
        </authorList>
    </citation>
    <scope>NUCLEOTIDE SEQUENCE [LARGE SCALE GENOMIC DNA]</scope>
    <source>
        <strain evidence="10 11">DSM 45533</strain>
    </source>
</reference>
<keyword evidence="6 10" id="KW-0413">Isomerase</keyword>
<evidence type="ECO:0000256" key="7">
    <source>
        <dbReference type="PIRSR" id="PIRSR001480-1"/>
    </source>
</evidence>
<dbReference type="InterPro" id="IPR046457">
    <property type="entry name" value="PMI_typeI_cat"/>
</dbReference>